<proteinExistence type="predicted"/>
<organism evidence="3 4">
    <name type="scientific">Stereum hirsutum (strain FP-91666)</name>
    <name type="common">White-rot fungus</name>
    <dbReference type="NCBI Taxonomy" id="721885"/>
    <lineage>
        <taxon>Eukaryota</taxon>
        <taxon>Fungi</taxon>
        <taxon>Dikarya</taxon>
        <taxon>Basidiomycota</taxon>
        <taxon>Agaricomycotina</taxon>
        <taxon>Agaricomycetes</taxon>
        <taxon>Russulales</taxon>
        <taxon>Stereaceae</taxon>
        <taxon>Stereum</taxon>
    </lineage>
</organism>
<gene>
    <name evidence="3" type="ORF">STEHIDRAFT_135758</name>
</gene>
<dbReference type="Proteomes" id="UP000053927">
    <property type="component" value="Unassembled WGS sequence"/>
</dbReference>
<protein>
    <recommendedName>
        <fullName evidence="5">Transmembrane protein</fullName>
    </recommendedName>
</protein>
<evidence type="ECO:0000256" key="1">
    <source>
        <dbReference type="SAM" id="MobiDB-lite"/>
    </source>
</evidence>
<sequence length="473" mass="49913">MSVYVIVDDEDAGISWWPHANQTAGSPGIEADGWVVASPATVSGSGIPSTMSYSFNGSSISLYGTIGGGDGFSSTNVSFSVDFNMISTSVITSSSDTRRHIPFFVSPSMPDSSHTLTVDVLTSASTLTDSNFFVDYLIYEASENSTVSTTEDTSWIFIDDHSPYLGYSDGWTGNVLGFPQQGNFNLTDATFNSSVMGPTSSSSNVSLKFTGIIPLLCNGASTIRAYGMILNSVSTLGTYAIDGVTANMSVPTTFPAYNYELFTANPTTGESHTLEITAADANTFYLDYVLMKSDSAFISSPSLTGNGGNGGGNNHEKTDNSRHLGVGAIVGISIGGLVFLSFLLASFFVLRRRRRSETENTSDDYTTTAAPGFGNQSLPTFVPSESRASSSYDPGYVPLRSQSEKLAAYTHVTSSSNNPDGANLAIGGTSAQAFDGGSVRSAPQQLVVESDSGLRGLVHDRAVEHLPPQYSSE</sequence>
<keyword evidence="2" id="KW-0812">Transmembrane</keyword>
<evidence type="ECO:0000313" key="4">
    <source>
        <dbReference type="Proteomes" id="UP000053927"/>
    </source>
</evidence>
<dbReference type="Gene3D" id="2.60.120.260">
    <property type="entry name" value="Galactose-binding domain-like"/>
    <property type="match status" value="1"/>
</dbReference>
<feature type="compositionally biased region" description="Polar residues" evidence="1">
    <location>
        <begin position="363"/>
        <end position="379"/>
    </location>
</feature>
<dbReference type="GeneID" id="18798471"/>
<evidence type="ECO:0000313" key="3">
    <source>
        <dbReference type="EMBL" id="EIM79506.1"/>
    </source>
</evidence>
<dbReference type="EMBL" id="JH687404">
    <property type="protein sequence ID" value="EIM79506.1"/>
    <property type="molecule type" value="Genomic_DNA"/>
</dbReference>
<evidence type="ECO:0000256" key="2">
    <source>
        <dbReference type="SAM" id="Phobius"/>
    </source>
</evidence>
<accession>R7RW33</accession>
<name>R7RW33_STEHR</name>
<keyword evidence="2" id="KW-0472">Membrane</keyword>
<keyword evidence="4" id="KW-1185">Reference proteome</keyword>
<reference evidence="4" key="1">
    <citation type="journal article" date="2012" name="Science">
        <title>The Paleozoic origin of enzymatic lignin decomposition reconstructed from 31 fungal genomes.</title>
        <authorList>
            <person name="Floudas D."/>
            <person name="Binder M."/>
            <person name="Riley R."/>
            <person name="Barry K."/>
            <person name="Blanchette R.A."/>
            <person name="Henrissat B."/>
            <person name="Martinez A.T."/>
            <person name="Otillar R."/>
            <person name="Spatafora J.W."/>
            <person name="Yadav J.S."/>
            <person name="Aerts A."/>
            <person name="Benoit I."/>
            <person name="Boyd A."/>
            <person name="Carlson A."/>
            <person name="Copeland A."/>
            <person name="Coutinho P.M."/>
            <person name="de Vries R.P."/>
            <person name="Ferreira P."/>
            <person name="Findley K."/>
            <person name="Foster B."/>
            <person name="Gaskell J."/>
            <person name="Glotzer D."/>
            <person name="Gorecki P."/>
            <person name="Heitman J."/>
            <person name="Hesse C."/>
            <person name="Hori C."/>
            <person name="Igarashi K."/>
            <person name="Jurgens J.A."/>
            <person name="Kallen N."/>
            <person name="Kersten P."/>
            <person name="Kohler A."/>
            <person name="Kuees U."/>
            <person name="Kumar T.K.A."/>
            <person name="Kuo A."/>
            <person name="LaButti K."/>
            <person name="Larrondo L.F."/>
            <person name="Lindquist E."/>
            <person name="Ling A."/>
            <person name="Lombard V."/>
            <person name="Lucas S."/>
            <person name="Lundell T."/>
            <person name="Martin R."/>
            <person name="McLaughlin D.J."/>
            <person name="Morgenstern I."/>
            <person name="Morin E."/>
            <person name="Murat C."/>
            <person name="Nagy L.G."/>
            <person name="Nolan M."/>
            <person name="Ohm R.A."/>
            <person name="Patyshakuliyeva A."/>
            <person name="Rokas A."/>
            <person name="Ruiz-Duenas F.J."/>
            <person name="Sabat G."/>
            <person name="Salamov A."/>
            <person name="Samejima M."/>
            <person name="Schmutz J."/>
            <person name="Slot J.C."/>
            <person name="St John F."/>
            <person name="Stenlid J."/>
            <person name="Sun H."/>
            <person name="Sun S."/>
            <person name="Syed K."/>
            <person name="Tsang A."/>
            <person name="Wiebenga A."/>
            <person name="Young D."/>
            <person name="Pisabarro A."/>
            <person name="Eastwood D.C."/>
            <person name="Martin F."/>
            <person name="Cullen D."/>
            <person name="Grigoriev I.V."/>
            <person name="Hibbett D.S."/>
        </authorList>
    </citation>
    <scope>NUCLEOTIDE SEQUENCE [LARGE SCALE GENOMIC DNA]</scope>
    <source>
        <strain evidence="4">FP-91666</strain>
    </source>
</reference>
<keyword evidence="2" id="KW-1133">Transmembrane helix</keyword>
<feature type="region of interest" description="Disordered" evidence="1">
    <location>
        <begin position="356"/>
        <end position="394"/>
    </location>
</feature>
<dbReference type="AlphaFoldDB" id="R7RW33"/>
<evidence type="ECO:0008006" key="5">
    <source>
        <dbReference type="Google" id="ProtNLM"/>
    </source>
</evidence>
<dbReference type="KEGG" id="shs:STEHIDRAFT_135758"/>
<feature type="transmembrane region" description="Helical" evidence="2">
    <location>
        <begin position="324"/>
        <end position="350"/>
    </location>
</feature>
<dbReference type="OrthoDB" id="3265734at2759"/>
<dbReference type="CDD" id="cd12087">
    <property type="entry name" value="TM_EGFR-like"/>
    <property type="match status" value="1"/>
</dbReference>
<dbReference type="RefSeq" id="XP_007311459.1">
    <property type="nucleotide sequence ID" value="XM_007311397.1"/>
</dbReference>
<dbReference type="eggNOG" id="ENOG502SYQD">
    <property type="taxonomic scope" value="Eukaryota"/>
</dbReference>